<dbReference type="Pfam" id="PF13426">
    <property type="entry name" value="PAS_9"/>
    <property type="match status" value="1"/>
</dbReference>
<dbReference type="SUPFAM" id="SSF58104">
    <property type="entry name" value="Methyl-accepting chemotaxis protein (MCP) signaling domain"/>
    <property type="match status" value="1"/>
</dbReference>
<dbReference type="Pfam" id="PF00015">
    <property type="entry name" value="MCPsignal"/>
    <property type="match status" value="1"/>
</dbReference>
<dbReference type="InterPro" id="IPR035965">
    <property type="entry name" value="PAS-like_dom_sf"/>
</dbReference>
<dbReference type="AlphaFoldDB" id="A0A0F4NNB7"/>
<dbReference type="GO" id="GO:0006935">
    <property type="term" value="P:chemotaxis"/>
    <property type="evidence" value="ECO:0007669"/>
    <property type="project" value="UniProtKB-ARBA"/>
</dbReference>
<dbReference type="SMART" id="SM00283">
    <property type="entry name" value="MA"/>
    <property type="match status" value="1"/>
</dbReference>
<evidence type="ECO:0000313" key="8">
    <source>
        <dbReference type="Proteomes" id="UP000033673"/>
    </source>
</evidence>
<evidence type="ECO:0000256" key="4">
    <source>
        <dbReference type="PROSITE-ProRule" id="PRU00284"/>
    </source>
</evidence>
<dbReference type="InterPro" id="IPR000014">
    <property type="entry name" value="PAS"/>
</dbReference>
<proteinExistence type="inferred from homology"/>
<dbReference type="PANTHER" id="PTHR32089">
    <property type="entry name" value="METHYL-ACCEPTING CHEMOTAXIS PROTEIN MCPB"/>
    <property type="match status" value="1"/>
</dbReference>
<dbReference type="PATRIC" id="fig|579748.3.peg.752"/>
<dbReference type="SUPFAM" id="SSF55785">
    <property type="entry name" value="PYP-like sensor domain (PAS domain)"/>
    <property type="match status" value="2"/>
</dbReference>
<dbReference type="NCBIfam" id="TIGR00229">
    <property type="entry name" value="sensory_box"/>
    <property type="match status" value="1"/>
</dbReference>
<evidence type="ECO:0000256" key="3">
    <source>
        <dbReference type="ARBA" id="ARBA00029447"/>
    </source>
</evidence>
<keyword evidence="5" id="KW-0175">Coiled coil</keyword>
<reference evidence="7 8" key="1">
    <citation type="journal article" date="2015" name="BMC Genomics">
        <title>Genome mining reveals unlocked bioactive potential of marine Gram-negative bacteria.</title>
        <authorList>
            <person name="Machado H."/>
            <person name="Sonnenschein E.C."/>
            <person name="Melchiorsen J."/>
            <person name="Gram L."/>
        </authorList>
    </citation>
    <scope>NUCLEOTIDE SEQUENCE [LARGE SCALE GENOMIC DNA]</scope>
    <source>
        <strain evidence="7 8">S2757</strain>
    </source>
</reference>
<dbReference type="PANTHER" id="PTHR32089:SF120">
    <property type="entry name" value="METHYL-ACCEPTING CHEMOTAXIS PROTEIN TLPQ"/>
    <property type="match status" value="1"/>
</dbReference>
<evidence type="ECO:0000256" key="2">
    <source>
        <dbReference type="ARBA" id="ARBA00023224"/>
    </source>
</evidence>
<dbReference type="PROSITE" id="PS50111">
    <property type="entry name" value="CHEMOTAXIS_TRANSDUC_2"/>
    <property type="match status" value="1"/>
</dbReference>
<dbReference type="GO" id="GO:0007165">
    <property type="term" value="P:signal transduction"/>
    <property type="evidence" value="ECO:0007669"/>
    <property type="project" value="UniProtKB-KW"/>
</dbReference>
<protein>
    <submittedName>
        <fullName evidence="7">Chemotaxis protein</fullName>
    </submittedName>
</protein>
<dbReference type="Gene3D" id="3.30.450.20">
    <property type="entry name" value="PAS domain"/>
    <property type="match status" value="2"/>
</dbReference>
<dbReference type="InterPro" id="IPR013655">
    <property type="entry name" value="PAS_fold_3"/>
</dbReference>
<dbReference type="Proteomes" id="UP000033673">
    <property type="component" value="Unassembled WGS sequence"/>
</dbReference>
<dbReference type="Pfam" id="PF08447">
    <property type="entry name" value="PAS_3"/>
    <property type="match status" value="1"/>
</dbReference>
<dbReference type="GO" id="GO:0016020">
    <property type="term" value="C:membrane"/>
    <property type="evidence" value="ECO:0007669"/>
    <property type="project" value="UniProtKB-SubCell"/>
</dbReference>
<accession>A0A0F4NNB7</accession>
<organism evidence="7 8">
    <name type="scientific">Vibrio galatheae</name>
    <dbReference type="NCBI Taxonomy" id="579748"/>
    <lineage>
        <taxon>Bacteria</taxon>
        <taxon>Pseudomonadati</taxon>
        <taxon>Pseudomonadota</taxon>
        <taxon>Gammaproteobacteria</taxon>
        <taxon>Vibrionales</taxon>
        <taxon>Vibrionaceae</taxon>
        <taxon>Vibrio</taxon>
    </lineage>
</organism>
<dbReference type="Gene3D" id="1.10.287.950">
    <property type="entry name" value="Methyl-accepting chemotaxis protein"/>
    <property type="match status" value="1"/>
</dbReference>
<keyword evidence="8" id="KW-1185">Reference proteome</keyword>
<dbReference type="EMBL" id="JXXV01000007">
    <property type="protein sequence ID" value="KJY84627.1"/>
    <property type="molecule type" value="Genomic_DNA"/>
</dbReference>
<evidence type="ECO:0000256" key="5">
    <source>
        <dbReference type="SAM" id="Coils"/>
    </source>
</evidence>
<evidence type="ECO:0000313" key="7">
    <source>
        <dbReference type="EMBL" id="KJY84627.1"/>
    </source>
</evidence>
<dbReference type="InterPro" id="IPR004089">
    <property type="entry name" value="MCPsignal_dom"/>
</dbReference>
<dbReference type="OrthoDB" id="9765776at2"/>
<dbReference type="STRING" id="579748.TW81_03620"/>
<dbReference type="CDD" id="cd00130">
    <property type="entry name" value="PAS"/>
    <property type="match status" value="2"/>
</dbReference>
<comment type="similarity">
    <text evidence="3">Belongs to the methyl-accepting chemotaxis (MCP) protein family.</text>
</comment>
<comment type="subcellular location">
    <subcellularLocation>
        <location evidence="1">Membrane</location>
    </subcellularLocation>
</comment>
<feature type="coiled-coil region" evidence="5">
    <location>
        <begin position="291"/>
        <end position="325"/>
    </location>
</feature>
<name>A0A0F4NNB7_9VIBR</name>
<sequence length="438" mass="48584">MFFNNSLRKEHQQLKERFYSLIQVKESFDKDMLGITLDPKGFIVAVNSLFESSLNLKASAVIGKHLTDLVPQKVRNTEHFKRMKDALDKGLHWNGAMQVQNGANDEAWLRTIIQPIINSKNEILNISVFSTELTRTIKTSREHEDMLKALNRSTAVIEFTLDGTIIRANDIFLSTMGYSNAEQIVGKHHRIFCEPAEANSDSYTAFWRKLASGQFVSQRFKRVDSYGRIVWLEASYNPIHNDLGELYKVVKFATVITDQVAREMAATEAAKIAFDVSDATGQQTTQGQQVISSTIDKMESLTEQMKQASASIEALNEQSKKISELVNSISGIADQTNLLALNAAIEAARAGEQGRGFAVVADEVRQLASRTNKTTDEIVAVMSENLKLTEGAVSLIAQCQTEASEALNLSTEAGDVMEEIQLGSDKVVDAMNHLNETL</sequence>
<feature type="domain" description="Methyl-accepting transducer" evidence="6">
    <location>
        <begin position="253"/>
        <end position="438"/>
    </location>
</feature>
<keyword evidence="2 4" id="KW-0807">Transducer</keyword>
<gene>
    <name evidence="7" type="ORF">TW81_03620</name>
</gene>
<comment type="caution">
    <text evidence="7">The sequence shown here is derived from an EMBL/GenBank/DDBJ whole genome shotgun (WGS) entry which is preliminary data.</text>
</comment>
<evidence type="ECO:0000256" key="1">
    <source>
        <dbReference type="ARBA" id="ARBA00004370"/>
    </source>
</evidence>
<evidence type="ECO:0000259" key="6">
    <source>
        <dbReference type="PROSITE" id="PS50111"/>
    </source>
</evidence>